<comment type="caution">
    <text evidence="1">The sequence shown here is derived from an EMBL/GenBank/DDBJ whole genome shotgun (WGS) entry which is preliminary data.</text>
</comment>
<organism evidence="1 2">
    <name type="scientific">Prevotella lacticifex</name>
    <dbReference type="NCBI Taxonomy" id="2854755"/>
    <lineage>
        <taxon>Bacteria</taxon>
        <taxon>Pseudomonadati</taxon>
        <taxon>Bacteroidota</taxon>
        <taxon>Bacteroidia</taxon>
        <taxon>Bacteroidales</taxon>
        <taxon>Prevotellaceae</taxon>
        <taxon>Prevotella</taxon>
    </lineage>
</organism>
<accession>A0A9R1CBK9</accession>
<protein>
    <recommendedName>
        <fullName evidence="3">Outer membrane protein beta-barrel domain-containing protein</fullName>
    </recommendedName>
</protein>
<evidence type="ECO:0000313" key="1">
    <source>
        <dbReference type="EMBL" id="GJG59608.1"/>
    </source>
</evidence>
<name>A0A9R1CBK9_9BACT</name>
<sequence>MRRQLTVLGGKEEFYNHTTENVNSVKAVVNPYYLASKNWTFAMTLSTAMDWYSSQYSGTSLAHANQRRGESKFNVKAFWQPSYNLQLSLAPGGYLSYWKVGNERSDCFFRPTVNASAYWNPDKKLSCGFNSQFYSEGPGADQSSDVIIKQSELIWAEGNPTLKNLTSLDNYLYTTWLPKDWLSMNFGLGYTRTTNSIVPLYMSQSNDYGGIAVAYTNAMPVDHLRANYEISLDLFNDDLSISATPEWYYTKTRGEYATNFNYLSFSADADYTIGNCRIKVWYDGPYKDVDMAGMEKTWKQGRVNAQFTYGNGNMFLEFTAENILNDKSKSWDRINSNNYSSSRNILATGRTFAVNLTYTFSYGKKTDREFDFDNSYSAKSSIVGVKK</sequence>
<dbReference type="Proteomes" id="UP000825483">
    <property type="component" value="Unassembled WGS sequence"/>
</dbReference>
<keyword evidence="2" id="KW-1185">Reference proteome</keyword>
<gene>
    <name evidence="1" type="ORF">PRLR5076_24590</name>
</gene>
<proteinExistence type="predicted"/>
<dbReference type="SUPFAM" id="SSF56935">
    <property type="entry name" value="Porins"/>
    <property type="match status" value="1"/>
</dbReference>
<reference evidence="1" key="1">
    <citation type="journal article" date="2022" name="Int. J. Syst. Evol. Microbiol.">
        <title>Prevotella lacticifex sp. nov., isolated from the rumen of cows.</title>
        <authorList>
            <person name="Shinkai T."/>
            <person name="Ikeyama N."/>
            <person name="Kumagai M."/>
            <person name="Ohmori H."/>
            <person name="Sakamoto M."/>
            <person name="Ohkuma M."/>
            <person name="Mitsumori M."/>
        </authorList>
    </citation>
    <scope>NUCLEOTIDE SEQUENCE</scope>
    <source>
        <strain evidence="1">R5076</strain>
    </source>
</reference>
<dbReference type="EMBL" id="BPUB01000002">
    <property type="protein sequence ID" value="GJG59608.1"/>
    <property type="molecule type" value="Genomic_DNA"/>
</dbReference>
<dbReference type="RefSeq" id="WP_223928677.1">
    <property type="nucleotide sequence ID" value="NZ_BPTU01000002.1"/>
</dbReference>
<evidence type="ECO:0000313" key="2">
    <source>
        <dbReference type="Proteomes" id="UP000825483"/>
    </source>
</evidence>
<evidence type="ECO:0008006" key="3">
    <source>
        <dbReference type="Google" id="ProtNLM"/>
    </source>
</evidence>
<dbReference type="AlphaFoldDB" id="A0A9R1CBK9"/>
<dbReference type="GeneID" id="72466345"/>